<dbReference type="eggNOG" id="COG3505">
    <property type="taxonomic scope" value="Bacteria"/>
</dbReference>
<evidence type="ECO:0000313" key="9">
    <source>
        <dbReference type="Proteomes" id="UP000002217"/>
    </source>
</evidence>
<dbReference type="KEGG" id="dae:Dtox_2467"/>
<reference evidence="8 9" key="1">
    <citation type="journal article" date="2009" name="Stand. Genomic Sci.">
        <title>Complete genome sequence of Desulfotomaculum acetoxidans type strain (5575).</title>
        <authorList>
            <person name="Spring S."/>
            <person name="Lapidus A."/>
            <person name="Schroder M."/>
            <person name="Gleim D."/>
            <person name="Sims D."/>
            <person name="Meincke L."/>
            <person name="Glavina Del Rio T."/>
            <person name="Tice H."/>
            <person name="Copeland A."/>
            <person name="Cheng J.F."/>
            <person name="Lucas S."/>
            <person name="Chen F."/>
            <person name="Nolan M."/>
            <person name="Bruce D."/>
            <person name="Goodwin L."/>
            <person name="Pitluck S."/>
            <person name="Ivanova N."/>
            <person name="Mavromatis K."/>
            <person name="Mikhailova N."/>
            <person name="Pati A."/>
            <person name="Chen A."/>
            <person name="Palaniappan K."/>
            <person name="Land M."/>
            <person name="Hauser L."/>
            <person name="Chang Y.J."/>
            <person name="Jeffries C.D."/>
            <person name="Chain P."/>
            <person name="Saunders E."/>
            <person name="Brettin T."/>
            <person name="Detter J.C."/>
            <person name="Goker M."/>
            <person name="Bristow J."/>
            <person name="Eisen J.A."/>
            <person name="Markowitz V."/>
            <person name="Hugenholtz P."/>
            <person name="Kyrpides N.C."/>
            <person name="Klenk H.P."/>
            <person name="Han C."/>
        </authorList>
    </citation>
    <scope>NUCLEOTIDE SEQUENCE [LARGE SCALE GENOMIC DNA]</scope>
    <source>
        <strain evidence="9">ATCC 49208 / DSM 771 / VKM B-1644</strain>
    </source>
</reference>
<dbReference type="PANTHER" id="PTHR37937">
    <property type="entry name" value="CONJUGATIVE TRANSFER: DNA TRANSPORT"/>
    <property type="match status" value="1"/>
</dbReference>
<dbReference type="RefSeq" id="WP_015757977.1">
    <property type="nucleotide sequence ID" value="NC_013216.1"/>
</dbReference>
<keyword evidence="5" id="KW-1133">Transmembrane helix</keyword>
<dbReference type="Pfam" id="PF02534">
    <property type="entry name" value="T4SS-DNA_transf"/>
    <property type="match status" value="1"/>
</dbReference>
<sequence length="511" mass="56563">MKNIFSFNVLNPANTKYPGGIVLGELDGKIIRVIPGKAPKGMPSLAGHAAIFGGTGSGKTYSFVINNIISSVADEQSIVIIDPKGELAEITSAWLKSKGYEVKIFNLSNPAFSNRWNPILESVDDAEISEMSACFINNAAKDDSGYFVSKEIQLLEALVGLLKGEFPQEQKHMRAVMSLTSWDKEDLDVRFKTAYQTGKISATIYERWRGSASANYDHAVSGLSAKLKILTTEPLAALLSEQEINLGDVGQKKTALFCVLPVRGENKVLKPILSTFYLFLFKRLYELADRNNRKLPVPVRMLLDEFANIGQVPGFSEIISTARSLGIHIQFILQGRSQLDDVYGRDEAKNILANCPTILLLGVAPGDMETAEMFSSILGKVAVEGKFESEDLTVPLVHHFKLAEKTKKTAKISLMEPDEIIRLHPLECIALVQWCYPLRMKKVGWDKLPQAKEIKQLGEIPMVKLAPSRSFDVSLPSIKDESTSEVPSKKIVPRKGGGEIIEEEWHEKLSE</sequence>
<dbReference type="STRING" id="485916.Dtox_2467"/>
<keyword evidence="3" id="KW-1003">Cell membrane</keyword>
<dbReference type="GO" id="GO:0005886">
    <property type="term" value="C:plasma membrane"/>
    <property type="evidence" value="ECO:0007669"/>
    <property type="project" value="UniProtKB-SubCell"/>
</dbReference>
<proteinExistence type="inferred from homology"/>
<dbReference type="SUPFAM" id="SSF52540">
    <property type="entry name" value="P-loop containing nucleoside triphosphate hydrolases"/>
    <property type="match status" value="1"/>
</dbReference>
<dbReference type="Gene3D" id="3.40.50.300">
    <property type="entry name" value="P-loop containing nucleotide triphosphate hydrolases"/>
    <property type="match status" value="2"/>
</dbReference>
<dbReference type="InterPro" id="IPR001763">
    <property type="entry name" value="Rhodanese-like_dom"/>
</dbReference>
<dbReference type="AlphaFoldDB" id="C8W0M1"/>
<keyword evidence="4" id="KW-0812">Transmembrane</keyword>
<evidence type="ECO:0000256" key="2">
    <source>
        <dbReference type="ARBA" id="ARBA00008806"/>
    </source>
</evidence>
<evidence type="ECO:0000259" key="7">
    <source>
        <dbReference type="PROSITE" id="PS50206"/>
    </source>
</evidence>
<accession>C8W0M1</accession>
<dbReference type="NCBIfam" id="NF045973">
    <property type="entry name" value="conju_CD1115"/>
    <property type="match status" value="1"/>
</dbReference>
<dbReference type="Proteomes" id="UP000002217">
    <property type="component" value="Chromosome"/>
</dbReference>
<dbReference type="PANTHER" id="PTHR37937:SF1">
    <property type="entry name" value="CONJUGATIVE TRANSFER: DNA TRANSPORT"/>
    <property type="match status" value="1"/>
</dbReference>
<gene>
    <name evidence="8" type="ordered locus">Dtox_2467</name>
</gene>
<name>C8W0M1_DESAS</name>
<dbReference type="InterPro" id="IPR051539">
    <property type="entry name" value="T4SS-coupling_protein"/>
</dbReference>
<feature type="domain" description="Rhodanese" evidence="7">
    <location>
        <begin position="78"/>
        <end position="121"/>
    </location>
</feature>
<protein>
    <submittedName>
        <fullName evidence="8">TRAG family protein</fullName>
    </submittedName>
</protein>
<keyword evidence="9" id="KW-1185">Reference proteome</keyword>
<evidence type="ECO:0000256" key="3">
    <source>
        <dbReference type="ARBA" id="ARBA00022475"/>
    </source>
</evidence>
<evidence type="ECO:0000313" key="8">
    <source>
        <dbReference type="EMBL" id="ACV63276.1"/>
    </source>
</evidence>
<evidence type="ECO:0000256" key="5">
    <source>
        <dbReference type="ARBA" id="ARBA00022989"/>
    </source>
</evidence>
<dbReference type="HOGENOM" id="CLU_025491_0_0_9"/>
<dbReference type="InterPro" id="IPR027417">
    <property type="entry name" value="P-loop_NTPase"/>
</dbReference>
<evidence type="ECO:0000256" key="4">
    <source>
        <dbReference type="ARBA" id="ARBA00022692"/>
    </source>
</evidence>
<evidence type="ECO:0000256" key="6">
    <source>
        <dbReference type="ARBA" id="ARBA00023136"/>
    </source>
</evidence>
<dbReference type="InterPro" id="IPR003688">
    <property type="entry name" value="TraG/VirD4"/>
</dbReference>
<dbReference type="CDD" id="cd01127">
    <property type="entry name" value="TrwB_TraG_TraD_VirD4"/>
    <property type="match status" value="1"/>
</dbReference>
<dbReference type="OrthoDB" id="9766496at2"/>
<evidence type="ECO:0000256" key="1">
    <source>
        <dbReference type="ARBA" id="ARBA00004651"/>
    </source>
</evidence>
<comment type="subcellular location">
    <subcellularLocation>
        <location evidence="1">Cell membrane</location>
        <topology evidence="1">Multi-pass membrane protein</topology>
    </subcellularLocation>
</comment>
<organism evidence="8 9">
    <name type="scientific">Desulfofarcimen acetoxidans (strain ATCC 49208 / DSM 771 / KCTC 5769 / VKM B-1644 / 5575)</name>
    <name type="common">Desulfotomaculum acetoxidans</name>
    <dbReference type="NCBI Taxonomy" id="485916"/>
    <lineage>
        <taxon>Bacteria</taxon>
        <taxon>Bacillati</taxon>
        <taxon>Bacillota</taxon>
        <taxon>Clostridia</taxon>
        <taxon>Eubacteriales</taxon>
        <taxon>Peptococcaceae</taxon>
        <taxon>Desulfofarcimen</taxon>
    </lineage>
</organism>
<dbReference type="PROSITE" id="PS50206">
    <property type="entry name" value="RHODANESE_3"/>
    <property type="match status" value="1"/>
</dbReference>
<keyword evidence="6" id="KW-0472">Membrane</keyword>
<comment type="similarity">
    <text evidence="2">Belongs to the VirD4/TraG family.</text>
</comment>
<dbReference type="EMBL" id="CP001720">
    <property type="protein sequence ID" value="ACV63276.1"/>
    <property type="molecule type" value="Genomic_DNA"/>
</dbReference>